<dbReference type="STRING" id="305900.GV64_08420"/>
<evidence type="ECO:0000313" key="2">
    <source>
        <dbReference type="EMBL" id="KEI70765.1"/>
    </source>
</evidence>
<dbReference type="EMBL" id="JOJP01000001">
    <property type="protein sequence ID" value="KEI70765.1"/>
    <property type="molecule type" value="Genomic_DNA"/>
</dbReference>
<dbReference type="RefSeq" id="WP_020580622.1">
    <property type="nucleotide sequence ID" value="NZ_JOJP01000001.1"/>
</dbReference>
<dbReference type="AlphaFoldDB" id="A0A081K9D9"/>
<keyword evidence="3" id="KW-1185">Reference proteome</keyword>
<feature type="coiled-coil region" evidence="1">
    <location>
        <begin position="42"/>
        <end position="76"/>
    </location>
</feature>
<gene>
    <name evidence="2" type="ORF">GV64_08420</name>
</gene>
<name>A0A081K9D9_9GAMM</name>
<proteinExistence type="predicted"/>
<dbReference type="Proteomes" id="UP000027997">
    <property type="component" value="Unassembled WGS sequence"/>
</dbReference>
<comment type="caution">
    <text evidence="2">The sequence shown here is derived from an EMBL/GenBank/DDBJ whole genome shotgun (WGS) entry which is preliminary data.</text>
</comment>
<evidence type="ECO:0000313" key="3">
    <source>
        <dbReference type="Proteomes" id="UP000027997"/>
    </source>
</evidence>
<protein>
    <submittedName>
        <fullName evidence="2">Uncharacterized protein</fullName>
    </submittedName>
</protein>
<keyword evidence="1" id="KW-0175">Coiled coil</keyword>
<organism evidence="2 3">
    <name type="scientific">Endozoicomonas elysicola</name>
    <dbReference type="NCBI Taxonomy" id="305900"/>
    <lineage>
        <taxon>Bacteria</taxon>
        <taxon>Pseudomonadati</taxon>
        <taxon>Pseudomonadota</taxon>
        <taxon>Gammaproteobacteria</taxon>
        <taxon>Oceanospirillales</taxon>
        <taxon>Endozoicomonadaceae</taxon>
        <taxon>Endozoicomonas</taxon>
    </lineage>
</organism>
<evidence type="ECO:0000256" key="1">
    <source>
        <dbReference type="SAM" id="Coils"/>
    </source>
</evidence>
<accession>A0A081K9D9</accession>
<reference evidence="2 3" key="1">
    <citation type="submission" date="2014-06" db="EMBL/GenBank/DDBJ databases">
        <title>Whole Genome Sequences of Three Symbiotic Endozoicomonas Bacteria.</title>
        <authorList>
            <person name="Neave M.J."/>
            <person name="Apprill A."/>
            <person name="Voolstra C.R."/>
        </authorList>
    </citation>
    <scope>NUCLEOTIDE SEQUENCE [LARGE SCALE GENOMIC DNA]</scope>
    <source>
        <strain evidence="2 3">DSM 22380</strain>
    </source>
</reference>
<sequence>MSLEARVKNIESKQDALEHAFRENNKIFEATHGVVSLILNEQRAMQKEQEGMKKELKGMKNEQQAMRNEISANQRETCKRFDKIEETLIQIVNHLAK</sequence>